<accession>A0A8X7SEM6</accession>
<proteinExistence type="predicted"/>
<comment type="caution">
    <text evidence="1">The sequence shown here is derived from an EMBL/GenBank/DDBJ whole genome shotgun (WGS) entry which is preliminary data.</text>
</comment>
<dbReference type="Proteomes" id="UP000886595">
    <property type="component" value="Unassembled WGS sequence"/>
</dbReference>
<name>A0A8X7SEM6_BRACI</name>
<dbReference type="OrthoDB" id="1113559at2759"/>
<reference evidence="1 2" key="1">
    <citation type="submission" date="2020-02" db="EMBL/GenBank/DDBJ databases">
        <authorList>
            <person name="Ma Q."/>
            <person name="Huang Y."/>
            <person name="Song X."/>
            <person name="Pei D."/>
        </authorList>
    </citation>
    <scope>NUCLEOTIDE SEQUENCE [LARGE SCALE GENOMIC DNA]</scope>
    <source>
        <strain evidence="1">Sxm20200214</strain>
        <tissue evidence="1">Leaf</tissue>
    </source>
</reference>
<protein>
    <submittedName>
        <fullName evidence="1">Uncharacterized protein</fullName>
    </submittedName>
</protein>
<organism evidence="1 2">
    <name type="scientific">Brassica carinata</name>
    <name type="common">Ethiopian mustard</name>
    <name type="synonym">Abyssinian cabbage</name>
    <dbReference type="NCBI Taxonomy" id="52824"/>
    <lineage>
        <taxon>Eukaryota</taxon>
        <taxon>Viridiplantae</taxon>
        <taxon>Streptophyta</taxon>
        <taxon>Embryophyta</taxon>
        <taxon>Tracheophyta</taxon>
        <taxon>Spermatophyta</taxon>
        <taxon>Magnoliopsida</taxon>
        <taxon>eudicotyledons</taxon>
        <taxon>Gunneridae</taxon>
        <taxon>Pentapetalae</taxon>
        <taxon>rosids</taxon>
        <taxon>malvids</taxon>
        <taxon>Brassicales</taxon>
        <taxon>Brassicaceae</taxon>
        <taxon>Brassiceae</taxon>
        <taxon>Brassica</taxon>
    </lineage>
</organism>
<evidence type="ECO:0000313" key="1">
    <source>
        <dbReference type="EMBL" id="KAG2304743.1"/>
    </source>
</evidence>
<dbReference type="AlphaFoldDB" id="A0A8X7SEM6"/>
<sequence length="79" mass="8625">MTREKTNLINQDAPTLALQEMSGNGRQELRKCLEELTGKDYTYTTASQGRSRNQASVVDREGGQATTAMVDAVKITMGS</sequence>
<keyword evidence="2" id="KW-1185">Reference proteome</keyword>
<dbReference type="EMBL" id="JAAMPC010000007">
    <property type="protein sequence ID" value="KAG2304743.1"/>
    <property type="molecule type" value="Genomic_DNA"/>
</dbReference>
<gene>
    <name evidence="1" type="ORF">Bca52824_033394</name>
</gene>
<evidence type="ECO:0000313" key="2">
    <source>
        <dbReference type="Proteomes" id="UP000886595"/>
    </source>
</evidence>